<evidence type="ECO:0000259" key="4">
    <source>
        <dbReference type="PROSITE" id="PS51782"/>
    </source>
</evidence>
<dbReference type="InterPro" id="IPR052210">
    <property type="entry name" value="LysM1-like"/>
</dbReference>
<dbReference type="PhylomeDB" id="A0A022Q871"/>
<sequence length="94" mass="9823">MAQIITKTLYFKLVLILSLLAMISISQGINIGIGVGSEDSTAACNSVHGAVTGETCSTVATEFNLSLQAFININPNINCDAIFVGQWLCVDGSA</sequence>
<proteinExistence type="predicted"/>
<dbReference type="SUPFAM" id="SSF54106">
    <property type="entry name" value="LysM domain"/>
    <property type="match status" value="1"/>
</dbReference>
<dbReference type="AlphaFoldDB" id="A0A022Q871"/>
<dbReference type="InterPro" id="IPR018392">
    <property type="entry name" value="LysM"/>
</dbReference>
<accession>A0A022Q871</accession>
<dbReference type="GO" id="GO:0008061">
    <property type="term" value="F:chitin binding"/>
    <property type="evidence" value="ECO:0007669"/>
    <property type="project" value="UniProtKB-KW"/>
</dbReference>
<evidence type="ECO:0000256" key="1">
    <source>
        <dbReference type="ARBA" id="ARBA00022669"/>
    </source>
</evidence>
<dbReference type="PROSITE" id="PS51782">
    <property type="entry name" value="LYSM"/>
    <property type="match status" value="1"/>
</dbReference>
<keyword evidence="6" id="KW-1185">Reference proteome</keyword>
<evidence type="ECO:0000256" key="2">
    <source>
        <dbReference type="ARBA" id="ARBA00023026"/>
    </source>
</evidence>
<dbReference type="InterPro" id="IPR036779">
    <property type="entry name" value="LysM_dom_sf"/>
</dbReference>
<feature type="chain" id="PRO_5001506657" description="LysM domain-containing protein" evidence="3">
    <location>
        <begin position="29"/>
        <end position="94"/>
    </location>
</feature>
<dbReference type="Gene3D" id="3.10.350.10">
    <property type="entry name" value="LysM domain"/>
    <property type="match status" value="1"/>
</dbReference>
<dbReference type="STRING" id="4155.A0A022Q871"/>
<feature type="signal peptide" evidence="3">
    <location>
        <begin position="1"/>
        <end position="28"/>
    </location>
</feature>
<dbReference type="EMBL" id="KI632106">
    <property type="protein sequence ID" value="EYU24867.1"/>
    <property type="molecule type" value="Genomic_DNA"/>
</dbReference>
<dbReference type="Pfam" id="PF01476">
    <property type="entry name" value="LysM"/>
    <property type="match status" value="1"/>
</dbReference>
<evidence type="ECO:0000256" key="3">
    <source>
        <dbReference type="SAM" id="SignalP"/>
    </source>
</evidence>
<name>A0A022Q871_ERYGU</name>
<dbReference type="SMART" id="SM00257">
    <property type="entry name" value="LysM"/>
    <property type="match status" value="1"/>
</dbReference>
<dbReference type="eggNOG" id="ENOG502S77K">
    <property type="taxonomic scope" value="Eukaryota"/>
</dbReference>
<gene>
    <name evidence="5" type="ORF">MIMGU_mgv1a018075mg</name>
</gene>
<evidence type="ECO:0000313" key="6">
    <source>
        <dbReference type="Proteomes" id="UP000030748"/>
    </source>
</evidence>
<protein>
    <recommendedName>
        <fullName evidence="4">LysM domain-containing protein</fullName>
    </recommendedName>
</protein>
<evidence type="ECO:0000313" key="5">
    <source>
        <dbReference type="EMBL" id="EYU24867.1"/>
    </source>
</evidence>
<dbReference type="CDD" id="cd00118">
    <property type="entry name" value="LysM"/>
    <property type="match status" value="1"/>
</dbReference>
<organism evidence="5 6">
    <name type="scientific">Erythranthe guttata</name>
    <name type="common">Yellow monkey flower</name>
    <name type="synonym">Mimulus guttatus</name>
    <dbReference type="NCBI Taxonomy" id="4155"/>
    <lineage>
        <taxon>Eukaryota</taxon>
        <taxon>Viridiplantae</taxon>
        <taxon>Streptophyta</taxon>
        <taxon>Embryophyta</taxon>
        <taxon>Tracheophyta</taxon>
        <taxon>Spermatophyta</taxon>
        <taxon>Magnoliopsida</taxon>
        <taxon>eudicotyledons</taxon>
        <taxon>Gunneridae</taxon>
        <taxon>Pentapetalae</taxon>
        <taxon>asterids</taxon>
        <taxon>lamiids</taxon>
        <taxon>Lamiales</taxon>
        <taxon>Phrymaceae</taxon>
        <taxon>Erythranthe</taxon>
    </lineage>
</organism>
<dbReference type="PANTHER" id="PTHR34997:SF1">
    <property type="entry name" value="PEPTIDOGLYCAN-BINDING LYSIN DOMAIN"/>
    <property type="match status" value="1"/>
</dbReference>
<dbReference type="Proteomes" id="UP000030748">
    <property type="component" value="Unassembled WGS sequence"/>
</dbReference>
<feature type="domain" description="LysM" evidence="4">
    <location>
        <begin position="46"/>
        <end position="90"/>
    </location>
</feature>
<keyword evidence="2" id="KW-0843">Virulence</keyword>
<reference evidence="5 6" key="1">
    <citation type="journal article" date="2013" name="Proc. Natl. Acad. Sci. U.S.A.">
        <title>Fine-scale variation in meiotic recombination in Mimulus inferred from population shotgun sequencing.</title>
        <authorList>
            <person name="Hellsten U."/>
            <person name="Wright K.M."/>
            <person name="Jenkins J."/>
            <person name="Shu S."/>
            <person name="Yuan Y."/>
            <person name="Wessler S.R."/>
            <person name="Schmutz J."/>
            <person name="Willis J.H."/>
            <person name="Rokhsar D.S."/>
        </authorList>
    </citation>
    <scope>NUCLEOTIDE SEQUENCE [LARGE SCALE GENOMIC DNA]</scope>
    <source>
        <strain evidence="6">cv. DUN x IM62</strain>
    </source>
</reference>
<keyword evidence="3" id="KW-0732">Signal</keyword>
<dbReference type="PANTHER" id="PTHR34997">
    <property type="entry name" value="AM15"/>
    <property type="match status" value="1"/>
</dbReference>
<keyword evidence="1" id="KW-0147">Chitin-binding</keyword>